<accession>A0A8H7W8P9</accession>
<dbReference type="AlphaFoldDB" id="A0A8H7W8P9"/>
<comment type="caution">
    <text evidence="4">The sequence shown here is derived from an EMBL/GenBank/DDBJ whole genome shotgun (WGS) entry which is preliminary data.</text>
</comment>
<dbReference type="GO" id="GO:0008843">
    <property type="term" value="F:endochitinase activity"/>
    <property type="evidence" value="ECO:0007669"/>
    <property type="project" value="UniProtKB-EC"/>
</dbReference>
<gene>
    <name evidence="4" type="ORF">IFR04_007399</name>
</gene>
<proteinExistence type="predicted"/>
<sequence>MLLSSITALLAMASSANARYIMYLTGQHNDVPEPALVSQITHVAIAFMQSSTFNQANPSAWPFFTTIEEVRSKFANGTSVMVAIGGWGDTGFPAAAETESSRKLFAKNVKSMLDSTGADGVDIDWEYPGGNGEDYKQIPNSEKEWEITAYPLLLEEIRAALGPSKVISAAVPGLRRDMLAFTKSTVPLISKSVDFLNIMTYDLMNRRDSVTNHHTGVELSLDAISAYLENGLTPEKSNLGFAFYVKWFKTDPNGNCSANLPVCKTVLMEDPETGADLGQAGAFSWIDKVPSELDHSFSKALKRGSYDEVHGGHYYWDENEDIWWTWDTPDAILKKFPLIIEQKKLGGVFAWGLGEDSKDWSHLKALTVGVERYHLGSDQAENPKATPAAIYKDEL</sequence>
<dbReference type="InterPro" id="IPR001223">
    <property type="entry name" value="Glyco_hydro18_cat"/>
</dbReference>
<dbReference type="Gene3D" id="3.20.20.80">
    <property type="entry name" value="Glycosidases"/>
    <property type="match status" value="1"/>
</dbReference>
<feature type="chain" id="PRO_5034518215" description="chitinase" evidence="2">
    <location>
        <begin position="19"/>
        <end position="395"/>
    </location>
</feature>
<dbReference type="SMART" id="SM00636">
    <property type="entry name" value="Glyco_18"/>
    <property type="match status" value="1"/>
</dbReference>
<keyword evidence="2" id="KW-0732">Signal</keyword>
<keyword evidence="5" id="KW-1185">Reference proteome</keyword>
<feature type="signal peptide" evidence="2">
    <location>
        <begin position="1"/>
        <end position="18"/>
    </location>
</feature>
<evidence type="ECO:0000256" key="1">
    <source>
        <dbReference type="ARBA" id="ARBA00012729"/>
    </source>
</evidence>
<evidence type="ECO:0000313" key="5">
    <source>
        <dbReference type="Proteomes" id="UP000664132"/>
    </source>
</evidence>
<dbReference type="InterPro" id="IPR050314">
    <property type="entry name" value="Glycosyl_Hydrlase_18"/>
</dbReference>
<dbReference type="PANTHER" id="PTHR11177:SF378">
    <property type="entry name" value="CHITINASE"/>
    <property type="match status" value="1"/>
</dbReference>
<organism evidence="4 5">
    <name type="scientific">Cadophora malorum</name>
    <dbReference type="NCBI Taxonomy" id="108018"/>
    <lineage>
        <taxon>Eukaryota</taxon>
        <taxon>Fungi</taxon>
        <taxon>Dikarya</taxon>
        <taxon>Ascomycota</taxon>
        <taxon>Pezizomycotina</taxon>
        <taxon>Leotiomycetes</taxon>
        <taxon>Helotiales</taxon>
        <taxon>Ploettnerulaceae</taxon>
        <taxon>Cadophora</taxon>
    </lineage>
</organism>
<reference evidence="4" key="1">
    <citation type="submission" date="2021-02" db="EMBL/GenBank/DDBJ databases">
        <title>Genome sequence Cadophora malorum strain M34.</title>
        <authorList>
            <person name="Stefanovic E."/>
            <person name="Vu D."/>
            <person name="Scully C."/>
            <person name="Dijksterhuis J."/>
            <person name="Roader J."/>
            <person name="Houbraken J."/>
        </authorList>
    </citation>
    <scope>NUCLEOTIDE SEQUENCE</scope>
    <source>
        <strain evidence="4">M34</strain>
    </source>
</reference>
<dbReference type="EMBL" id="JAFJYH010000105">
    <property type="protein sequence ID" value="KAG4419442.1"/>
    <property type="molecule type" value="Genomic_DNA"/>
</dbReference>
<evidence type="ECO:0000256" key="2">
    <source>
        <dbReference type="SAM" id="SignalP"/>
    </source>
</evidence>
<dbReference type="Pfam" id="PF00704">
    <property type="entry name" value="Glyco_hydro_18"/>
    <property type="match status" value="1"/>
</dbReference>
<dbReference type="OrthoDB" id="73875at2759"/>
<dbReference type="InterPro" id="IPR017853">
    <property type="entry name" value="GH"/>
</dbReference>
<feature type="domain" description="GH18" evidence="3">
    <location>
        <begin position="18"/>
        <end position="373"/>
    </location>
</feature>
<dbReference type="GO" id="GO:0006032">
    <property type="term" value="P:chitin catabolic process"/>
    <property type="evidence" value="ECO:0007669"/>
    <property type="project" value="TreeGrafter"/>
</dbReference>
<dbReference type="EC" id="3.2.1.14" evidence="1"/>
<evidence type="ECO:0000259" key="3">
    <source>
        <dbReference type="PROSITE" id="PS51910"/>
    </source>
</evidence>
<dbReference type="PROSITE" id="PS51910">
    <property type="entry name" value="GH18_2"/>
    <property type="match status" value="1"/>
</dbReference>
<dbReference type="Proteomes" id="UP000664132">
    <property type="component" value="Unassembled WGS sequence"/>
</dbReference>
<dbReference type="GO" id="GO:0005975">
    <property type="term" value="P:carbohydrate metabolic process"/>
    <property type="evidence" value="ECO:0007669"/>
    <property type="project" value="InterPro"/>
</dbReference>
<protein>
    <recommendedName>
        <fullName evidence="1">chitinase</fullName>
        <ecNumber evidence="1">3.2.1.14</ecNumber>
    </recommendedName>
</protein>
<dbReference type="GO" id="GO:0005576">
    <property type="term" value="C:extracellular region"/>
    <property type="evidence" value="ECO:0007669"/>
    <property type="project" value="TreeGrafter"/>
</dbReference>
<evidence type="ECO:0000313" key="4">
    <source>
        <dbReference type="EMBL" id="KAG4419442.1"/>
    </source>
</evidence>
<name>A0A8H7W8P9_9HELO</name>
<dbReference type="SUPFAM" id="SSF51445">
    <property type="entry name" value="(Trans)glycosidases"/>
    <property type="match status" value="1"/>
</dbReference>
<dbReference type="InterPro" id="IPR011583">
    <property type="entry name" value="Chitinase_II/V-like_cat"/>
</dbReference>
<dbReference type="PANTHER" id="PTHR11177">
    <property type="entry name" value="CHITINASE"/>
    <property type="match status" value="1"/>
</dbReference>
<dbReference type="GO" id="GO:0008061">
    <property type="term" value="F:chitin binding"/>
    <property type="evidence" value="ECO:0007669"/>
    <property type="project" value="InterPro"/>
</dbReference>
<dbReference type="FunFam" id="3.20.20.80:FF:000159">
    <property type="entry name" value="Class V chitinase, putative"/>
    <property type="match status" value="1"/>
</dbReference>